<dbReference type="OrthoDB" id="1778624at2"/>
<evidence type="ECO:0000256" key="2">
    <source>
        <dbReference type="ARBA" id="ARBA00023235"/>
    </source>
</evidence>
<accession>A0A9X5BEZ0</accession>
<dbReference type="Gene3D" id="3.40.1400.10">
    <property type="entry name" value="Sugar-phosphate isomerase, RpiB/LacA/LacB"/>
    <property type="match status" value="1"/>
</dbReference>
<dbReference type="GO" id="GO:0016861">
    <property type="term" value="F:intramolecular oxidoreductase activity, interconverting aldoses and ketoses"/>
    <property type="evidence" value="ECO:0007669"/>
    <property type="project" value="UniProtKB-ARBA"/>
</dbReference>
<dbReference type="PIRSF" id="PIRSF005384">
    <property type="entry name" value="RpiB_LacA_B"/>
    <property type="match status" value="1"/>
</dbReference>
<organism evidence="4 5">
    <name type="scientific">Parablautia muri</name>
    <dbReference type="NCBI Taxonomy" id="2320879"/>
    <lineage>
        <taxon>Bacteria</taxon>
        <taxon>Bacillati</taxon>
        <taxon>Bacillota</taxon>
        <taxon>Clostridia</taxon>
        <taxon>Lachnospirales</taxon>
        <taxon>Lachnospiraceae</taxon>
        <taxon>Parablautia</taxon>
    </lineage>
</organism>
<evidence type="ECO:0000256" key="1">
    <source>
        <dbReference type="ARBA" id="ARBA00008754"/>
    </source>
</evidence>
<dbReference type="SUPFAM" id="SSF89623">
    <property type="entry name" value="Ribose/Galactose isomerase RpiB/AlsB"/>
    <property type="match status" value="1"/>
</dbReference>
<name>A0A9X5BEZ0_9FIRM</name>
<feature type="active site" description="Proton donor" evidence="3">
    <location>
        <position position="97"/>
    </location>
</feature>
<dbReference type="EMBL" id="QZDT01000012">
    <property type="protein sequence ID" value="NBJ92809.1"/>
    <property type="molecule type" value="Genomic_DNA"/>
</dbReference>
<dbReference type="NCBIfam" id="TIGR00689">
    <property type="entry name" value="rpiB_lacA_lacB"/>
    <property type="match status" value="1"/>
</dbReference>
<comment type="caution">
    <text evidence="4">The sequence shown here is derived from an EMBL/GenBank/DDBJ whole genome shotgun (WGS) entry which is preliminary data.</text>
</comment>
<gene>
    <name evidence="4" type="ORF">D5281_09405</name>
</gene>
<feature type="active site" description="Proton acceptor" evidence="3">
    <location>
        <position position="64"/>
    </location>
</feature>
<dbReference type="InterPro" id="IPR051812">
    <property type="entry name" value="SPI_LacAB/RpiB"/>
</dbReference>
<keyword evidence="5" id="KW-1185">Reference proteome</keyword>
<sequence length="147" mass="16302">MKLAIGSDHCGYAMKMKMLPYLQEHHEVTDFGCYSTDMVDFPDIAQQICGAILSGKAERGIMFCSTGCGAVIACNKIKGIRAALCHDVYCAHQCVEHDDVQVIGLGGEVIGYYTAKEVIDSFLEAKFLGDEEFVRRLEKLEHLEAKF</sequence>
<dbReference type="PANTHER" id="PTHR43732:SF1">
    <property type="entry name" value="RIBOSE 5-PHOSPHATE ISOMERASE"/>
    <property type="match status" value="1"/>
</dbReference>
<evidence type="ECO:0000313" key="5">
    <source>
        <dbReference type="Proteomes" id="UP001154420"/>
    </source>
</evidence>
<evidence type="ECO:0000256" key="3">
    <source>
        <dbReference type="PIRSR" id="PIRSR005384-1"/>
    </source>
</evidence>
<comment type="similarity">
    <text evidence="1">Belongs to the LacAB/RpiB family.</text>
</comment>
<dbReference type="NCBIfam" id="NF004051">
    <property type="entry name" value="PRK05571.1"/>
    <property type="match status" value="1"/>
</dbReference>
<dbReference type="PANTHER" id="PTHR43732">
    <property type="entry name" value="RIBOSE 5-PHOSPHATE ISOMERASE-RELATED"/>
    <property type="match status" value="1"/>
</dbReference>
<dbReference type="Pfam" id="PF02502">
    <property type="entry name" value="LacAB_rpiB"/>
    <property type="match status" value="1"/>
</dbReference>
<dbReference type="AlphaFoldDB" id="A0A9X5BEZ0"/>
<reference evidence="4" key="1">
    <citation type="submission" date="2018-09" db="EMBL/GenBank/DDBJ databases">
        <title>Murine metabolic-syndrome-specific gut microbial biobank.</title>
        <authorList>
            <person name="Liu C."/>
        </authorList>
    </citation>
    <scope>NUCLEOTIDE SEQUENCE</scope>
    <source>
        <strain evidence="4">D42-62</strain>
    </source>
</reference>
<evidence type="ECO:0000313" key="4">
    <source>
        <dbReference type="EMBL" id="NBJ92809.1"/>
    </source>
</evidence>
<keyword evidence="2 4" id="KW-0413">Isomerase</keyword>
<dbReference type="GO" id="GO:0005975">
    <property type="term" value="P:carbohydrate metabolic process"/>
    <property type="evidence" value="ECO:0007669"/>
    <property type="project" value="InterPro"/>
</dbReference>
<dbReference type="InterPro" id="IPR003500">
    <property type="entry name" value="RpiB_LacA_LacB"/>
</dbReference>
<proteinExistence type="inferred from homology"/>
<protein>
    <submittedName>
        <fullName evidence="4">RpiB/LacA/LacB family sugar-phosphate isomerase</fullName>
    </submittedName>
</protein>
<dbReference type="Proteomes" id="UP001154420">
    <property type="component" value="Unassembled WGS sequence"/>
</dbReference>
<dbReference type="InterPro" id="IPR036569">
    <property type="entry name" value="RpiB_LacA_LacB_sf"/>
</dbReference>